<name>W7N2H0_GIBM7</name>
<feature type="repeat" description="ANK" evidence="3">
    <location>
        <begin position="793"/>
        <end position="825"/>
    </location>
</feature>
<dbReference type="Gene3D" id="1.25.40.20">
    <property type="entry name" value="Ankyrin repeat-containing domain"/>
    <property type="match status" value="3"/>
</dbReference>
<dbReference type="PANTHER" id="PTHR24198:SF165">
    <property type="entry name" value="ANKYRIN REPEAT-CONTAINING PROTEIN-RELATED"/>
    <property type="match status" value="1"/>
</dbReference>
<evidence type="ECO:0000256" key="1">
    <source>
        <dbReference type="ARBA" id="ARBA00022737"/>
    </source>
</evidence>
<gene>
    <name evidence="6" type="ORF">FVEG_12585</name>
</gene>
<dbReference type="Gene3D" id="1.20.120.1020">
    <property type="entry name" value="Prion-inhibition and propagation, HeLo domain"/>
    <property type="match status" value="1"/>
</dbReference>
<dbReference type="Proteomes" id="UP000009096">
    <property type="component" value="Chromosome 3"/>
</dbReference>
<evidence type="ECO:0000259" key="4">
    <source>
        <dbReference type="Pfam" id="PF14479"/>
    </source>
</evidence>
<protein>
    <submittedName>
        <fullName evidence="6">Uncharacterized protein</fullName>
    </submittedName>
</protein>
<dbReference type="PANTHER" id="PTHR24198">
    <property type="entry name" value="ANKYRIN REPEAT AND PROTEIN KINASE DOMAIN-CONTAINING PROTEIN"/>
    <property type="match status" value="1"/>
</dbReference>
<dbReference type="eggNOG" id="KOG4177">
    <property type="taxonomic scope" value="Eukaryota"/>
</dbReference>
<sequence length="1321" mass="146411">MEVTGLAVGVVGLAGLFSVCLDSLSRFQTYRESNSESHVLDTRFRAARARFEQWGVSVGISNGRLQPDHHRGLDNKEAANLIESILEIIAKTICDESMLQRSRTGTRLQSGQFGGLSQSRGKRLKWALGGKENRTEQVDVFEKLVQQLYNLISPEDKSQKIEGLESTAWVEDIRQMLTKIEKGIKFEEQRDVLSWLGKSAPNDKYEDSLANRVDTTCEWIFERPAFKSWLSPVDSTRPSVLWINGPAGFGKTVLTAHIVHHLSEALETPVSHFFFTSDHESREDPFSALRSWQRQVSAKTNNAFECIRRAWENDSSEHASRRTLVALFKQMITAVPGCVFVADGLDECCQLSNGDASVARFLRDIIGAIAGADVKLLLVSRGEPEIREALVEHKETLLEYRIGTNDVQADTATFSQSVVNRKLIGKSEDLRLAISKSMTDRCQGQFLWIKMQEQSLRNTMSKKRLQEVVSNTPSGLNRLYDQNWSRIMNMSDQDRDRTLALLRWTAFTFHSLPIYAVVKAVLIDQFEELDPNDYPENVDDEYIAGEILGLCGPLVEVHDRKNSSPEYGKLHIPHFSVRQYLLEHLPAPLWMQPKDITNMECETIHHTAIARSCIQYLSLPQVWEEDEDSEIYPTSFLLYAAAFCFRHANLGFMDPSLIDLSKAFLKRNNPCYIALGNYIAKRQGSVSVSKSILQLRLRPFELVLHKGWIEMADHLFDDAEVNEIGALGRTPIFWACLSGSAKLVNMLIRHGADLNITDINGLTCLDAAASCGFEEIVRILVESNVNWSSRSKYGITPLHSAAEGGNTRCYQYLLEQGADVRIGNVDGANVIHRACLLAGRAEVLRFILQNGPDTLATDDQCSLGSPLMLVAKNGDIDMAKVLFEFGAVSSLLIQSCSGELPLQAAASSGHIELVEFFLEHGAATTLSIPNNDGDTALHLACAVTGRDKIISILLRPGVEESMLMENEEGNIPLHVASKTGHASYIRLILQYSEPEHQRLLEMQNKKLNTPLCLASALGNVAVVRELLNFGAQTLLSVSNQMGETALFVAALLGDADVVRALLDYGAENALDIIEACGSGTLLAATVGGSSEVVKELLSHGAGRTVACSNLQGERPLHAATLQGNVELLKLLLEVPGVSVNQKTTYGFSPLFIASRNGYFGMVELLLSVDSVDKDTENWLGLSPLFAAVANGHLEVTKLLLSEGCHVQQGVSIGRDLLWWAQRSNKPDLIQLLKTQEALHGTASGSFRTLPGPFLNLEPLARDAETVACEPSFFWCYVCTLSVRDDQRFRCEECKTFMFLCAECFTRGFQLCPRSHALDPPK</sequence>
<evidence type="ECO:0000313" key="7">
    <source>
        <dbReference type="Proteomes" id="UP000009096"/>
    </source>
</evidence>
<reference evidence="6 7" key="1">
    <citation type="journal article" date="2010" name="Nature">
        <title>Comparative genomics reveals mobile pathogenicity chromosomes in Fusarium.</title>
        <authorList>
            <person name="Ma L.J."/>
            <person name="van der Does H.C."/>
            <person name="Borkovich K.A."/>
            <person name="Coleman J.J."/>
            <person name="Daboussi M.J."/>
            <person name="Di Pietro A."/>
            <person name="Dufresne M."/>
            <person name="Freitag M."/>
            <person name="Grabherr M."/>
            <person name="Henrissat B."/>
            <person name="Houterman P.M."/>
            <person name="Kang S."/>
            <person name="Shim W.B."/>
            <person name="Woloshuk C."/>
            <person name="Xie X."/>
            <person name="Xu J.R."/>
            <person name="Antoniw J."/>
            <person name="Baker S.E."/>
            <person name="Bluhm B.H."/>
            <person name="Breakspear A."/>
            <person name="Brown D.W."/>
            <person name="Butchko R.A."/>
            <person name="Chapman S."/>
            <person name="Coulson R."/>
            <person name="Coutinho P.M."/>
            <person name="Danchin E.G."/>
            <person name="Diener A."/>
            <person name="Gale L.R."/>
            <person name="Gardiner D.M."/>
            <person name="Goff S."/>
            <person name="Hammond-Kosack K.E."/>
            <person name="Hilburn K."/>
            <person name="Hua-Van A."/>
            <person name="Jonkers W."/>
            <person name="Kazan K."/>
            <person name="Kodira C.D."/>
            <person name="Koehrsen M."/>
            <person name="Kumar L."/>
            <person name="Lee Y.H."/>
            <person name="Li L."/>
            <person name="Manners J.M."/>
            <person name="Miranda-Saavedra D."/>
            <person name="Mukherjee M."/>
            <person name="Park G."/>
            <person name="Park J."/>
            <person name="Park S.Y."/>
            <person name="Proctor R.H."/>
            <person name="Regev A."/>
            <person name="Ruiz-Roldan M.C."/>
            <person name="Sain D."/>
            <person name="Sakthikumar S."/>
            <person name="Sykes S."/>
            <person name="Schwartz D.C."/>
            <person name="Turgeon B.G."/>
            <person name="Wapinski I."/>
            <person name="Yoder O."/>
            <person name="Young S."/>
            <person name="Zeng Q."/>
            <person name="Zhou S."/>
            <person name="Galagan J."/>
            <person name="Cuomo C.A."/>
            <person name="Kistler H.C."/>
            <person name="Rep M."/>
        </authorList>
    </citation>
    <scope>NUCLEOTIDE SEQUENCE [LARGE SCALE GENOMIC DNA]</scope>
    <source>
        <strain evidence="7">M3125 / FGSC 7600</strain>
    </source>
</reference>
<feature type="domain" description="Nephrocystin 3-like N-terminal" evidence="5">
    <location>
        <begin position="216"/>
        <end position="381"/>
    </location>
</feature>
<dbReference type="GeneID" id="30070016"/>
<dbReference type="EMBL" id="DS022261">
    <property type="protein sequence ID" value="EWG54345.1"/>
    <property type="molecule type" value="Genomic_DNA"/>
</dbReference>
<dbReference type="SUPFAM" id="SSF48403">
    <property type="entry name" value="Ankyrin repeat"/>
    <property type="match status" value="2"/>
</dbReference>
<accession>W7N2H0</accession>
<dbReference type="InterPro" id="IPR029498">
    <property type="entry name" value="HeLo_dom"/>
</dbReference>
<proteinExistence type="predicted"/>
<dbReference type="Pfam" id="PF14479">
    <property type="entry name" value="HeLo"/>
    <property type="match status" value="1"/>
</dbReference>
<dbReference type="SMART" id="SM00248">
    <property type="entry name" value="ANK"/>
    <property type="match status" value="14"/>
</dbReference>
<feature type="repeat" description="ANK" evidence="3">
    <location>
        <begin position="1041"/>
        <end position="1067"/>
    </location>
</feature>
<evidence type="ECO:0000256" key="3">
    <source>
        <dbReference type="PROSITE-ProRule" id="PRU00023"/>
    </source>
</evidence>
<dbReference type="VEuPathDB" id="FungiDB:FVEG_12585"/>
<dbReference type="Pfam" id="PF24883">
    <property type="entry name" value="NPHP3_N"/>
    <property type="match status" value="1"/>
</dbReference>
<dbReference type="InterPro" id="IPR002110">
    <property type="entry name" value="Ankyrin_rpt"/>
</dbReference>
<feature type="domain" description="Prion-inhibition and propagation HeLo" evidence="4">
    <location>
        <begin position="5"/>
        <end position="101"/>
    </location>
</feature>
<feature type="repeat" description="ANK" evidence="3">
    <location>
        <begin position="727"/>
        <end position="759"/>
    </location>
</feature>
<dbReference type="InterPro" id="IPR027417">
    <property type="entry name" value="P-loop_NTPase"/>
</dbReference>
<dbReference type="Pfam" id="PF12796">
    <property type="entry name" value="Ank_2"/>
    <property type="match status" value="6"/>
</dbReference>
<dbReference type="InterPro" id="IPR056884">
    <property type="entry name" value="NPHP3-like_N"/>
</dbReference>
<organism evidence="6 7">
    <name type="scientific">Gibberella moniliformis (strain M3125 / FGSC 7600)</name>
    <name type="common">Maize ear and stalk rot fungus</name>
    <name type="synonym">Fusarium verticillioides</name>
    <dbReference type="NCBI Taxonomy" id="334819"/>
    <lineage>
        <taxon>Eukaryota</taxon>
        <taxon>Fungi</taxon>
        <taxon>Dikarya</taxon>
        <taxon>Ascomycota</taxon>
        <taxon>Pezizomycotina</taxon>
        <taxon>Sordariomycetes</taxon>
        <taxon>Hypocreomycetidae</taxon>
        <taxon>Hypocreales</taxon>
        <taxon>Nectriaceae</taxon>
        <taxon>Fusarium</taxon>
        <taxon>Fusarium fujikuroi species complex</taxon>
    </lineage>
</organism>
<feature type="repeat" description="ANK" evidence="3">
    <location>
        <begin position="968"/>
        <end position="990"/>
    </location>
</feature>
<dbReference type="Pfam" id="PF00023">
    <property type="entry name" value="Ank"/>
    <property type="match status" value="1"/>
</dbReference>
<dbReference type="KEGG" id="fvr:FVEG_12585"/>
<evidence type="ECO:0000313" key="6">
    <source>
        <dbReference type="EMBL" id="EWG54345.1"/>
    </source>
</evidence>
<dbReference type="OrthoDB" id="539213at2759"/>
<dbReference type="PROSITE" id="PS50297">
    <property type="entry name" value="ANK_REP_REGION"/>
    <property type="match status" value="8"/>
</dbReference>
<dbReference type="InterPro" id="IPR036770">
    <property type="entry name" value="Ankyrin_rpt-contain_sf"/>
</dbReference>
<dbReference type="PROSITE" id="PS50088">
    <property type="entry name" value="ANK_REPEAT"/>
    <property type="match status" value="8"/>
</dbReference>
<feature type="repeat" description="ANK" evidence="3">
    <location>
        <begin position="1111"/>
        <end position="1133"/>
    </location>
</feature>
<evidence type="ECO:0000259" key="5">
    <source>
        <dbReference type="Pfam" id="PF24883"/>
    </source>
</evidence>
<keyword evidence="1" id="KW-0677">Repeat</keyword>
<dbReference type="InterPro" id="IPR038305">
    <property type="entry name" value="HeLo_sf"/>
</dbReference>
<evidence type="ECO:0000256" key="2">
    <source>
        <dbReference type="ARBA" id="ARBA00023043"/>
    </source>
</evidence>
<dbReference type="STRING" id="334819.W7N2H0"/>
<feature type="repeat" description="ANK" evidence="3">
    <location>
        <begin position="897"/>
        <end position="922"/>
    </location>
</feature>
<keyword evidence="2 3" id="KW-0040">ANK repeat</keyword>
<feature type="repeat" description="ANK" evidence="3">
    <location>
        <begin position="1179"/>
        <end position="1206"/>
    </location>
</feature>
<keyword evidence="7" id="KW-1185">Reference proteome</keyword>
<dbReference type="RefSeq" id="XP_018760536.1">
    <property type="nucleotide sequence ID" value="XM_018901930.1"/>
</dbReference>
<dbReference type="SUPFAM" id="SSF52540">
    <property type="entry name" value="P-loop containing nucleoside triphosphate hydrolases"/>
    <property type="match status" value="1"/>
</dbReference>
<dbReference type="Gene3D" id="3.40.50.300">
    <property type="entry name" value="P-loop containing nucleotide triphosphate hydrolases"/>
    <property type="match status" value="1"/>
</dbReference>
<feature type="repeat" description="ANK" evidence="3">
    <location>
        <begin position="932"/>
        <end position="965"/>
    </location>
</feature>